<dbReference type="EMBL" id="FPHE01000021">
    <property type="protein sequence ID" value="SFV51446.1"/>
    <property type="molecule type" value="Genomic_DNA"/>
</dbReference>
<dbReference type="PIRSF" id="PIRSF019239">
    <property type="entry name" value="MrpE"/>
    <property type="match status" value="1"/>
</dbReference>
<protein>
    <submittedName>
        <fullName evidence="6">Putative Na(+) H(+) antiporter subunit E</fullName>
    </submittedName>
</protein>
<evidence type="ECO:0000256" key="3">
    <source>
        <dbReference type="ARBA" id="ARBA00022692"/>
    </source>
</evidence>
<dbReference type="GO" id="GO:0008324">
    <property type="term" value="F:monoatomic cation transmembrane transporter activity"/>
    <property type="evidence" value="ECO:0007669"/>
    <property type="project" value="InterPro"/>
</dbReference>
<keyword evidence="3" id="KW-0812">Transmembrane</keyword>
<gene>
    <name evidence="6" type="ORF">MNB_SV-12-766</name>
</gene>
<evidence type="ECO:0000256" key="4">
    <source>
        <dbReference type="ARBA" id="ARBA00022989"/>
    </source>
</evidence>
<sequence>MLGKFILLFLVWIGLTNSLDIQELIVGAIVAFVVARFFTPNREFDLKLLAIKYIKFIPLFFKSLIQSNIEVAKIVLNPKLPINTGIVKLKTTLKGDSDKLILANAITLTPGTITIELDKNDLYIHVLNIEDENRDVLQGEIVDVLEKGIIA</sequence>
<keyword evidence="2" id="KW-1003">Cell membrane</keyword>
<reference evidence="6" key="1">
    <citation type="submission" date="2016-10" db="EMBL/GenBank/DDBJ databases">
        <authorList>
            <person name="de Groot N.N."/>
        </authorList>
    </citation>
    <scope>NUCLEOTIDE SEQUENCE</scope>
</reference>
<evidence type="ECO:0000256" key="2">
    <source>
        <dbReference type="ARBA" id="ARBA00022475"/>
    </source>
</evidence>
<evidence type="ECO:0000256" key="1">
    <source>
        <dbReference type="ARBA" id="ARBA00004651"/>
    </source>
</evidence>
<accession>A0A1W1BD27</accession>
<name>A0A1W1BD27_9ZZZZ</name>
<organism evidence="6">
    <name type="scientific">hydrothermal vent metagenome</name>
    <dbReference type="NCBI Taxonomy" id="652676"/>
    <lineage>
        <taxon>unclassified sequences</taxon>
        <taxon>metagenomes</taxon>
        <taxon>ecological metagenomes</taxon>
    </lineage>
</organism>
<dbReference type="GO" id="GO:0005886">
    <property type="term" value="C:plasma membrane"/>
    <property type="evidence" value="ECO:0007669"/>
    <property type="project" value="UniProtKB-SubCell"/>
</dbReference>
<proteinExistence type="predicted"/>
<keyword evidence="5" id="KW-0472">Membrane</keyword>
<dbReference type="PANTHER" id="PTHR34584">
    <property type="entry name" value="NA(+)/H(+) ANTIPORTER SUBUNIT E1"/>
    <property type="match status" value="1"/>
</dbReference>
<comment type="subcellular location">
    <subcellularLocation>
        <location evidence="1">Cell membrane</location>
        <topology evidence="1">Multi-pass membrane protein</topology>
    </subcellularLocation>
</comment>
<evidence type="ECO:0000313" key="6">
    <source>
        <dbReference type="EMBL" id="SFV51446.1"/>
    </source>
</evidence>
<dbReference type="AlphaFoldDB" id="A0A1W1BD27"/>
<evidence type="ECO:0000256" key="5">
    <source>
        <dbReference type="ARBA" id="ARBA00023136"/>
    </source>
</evidence>
<dbReference type="PANTHER" id="PTHR34584:SF1">
    <property type="entry name" value="NA(+)_H(+) ANTIPORTER SUBUNIT E1"/>
    <property type="match status" value="1"/>
</dbReference>
<dbReference type="Pfam" id="PF01899">
    <property type="entry name" value="MNHE"/>
    <property type="match status" value="1"/>
</dbReference>
<keyword evidence="4" id="KW-1133">Transmembrane helix</keyword>
<dbReference type="InterPro" id="IPR002758">
    <property type="entry name" value="Cation_antiport_E"/>
</dbReference>